<comment type="caution">
    <text evidence="2">The sequence shown here is derived from an EMBL/GenBank/DDBJ whole genome shotgun (WGS) entry which is preliminary data.</text>
</comment>
<gene>
    <name evidence="2" type="ORF">AVEN_187522_1</name>
</gene>
<sequence>MARSPHNNTGTVFGYKMAITSRYTNSSRRKYAPSAEMWPTQPHQHCCTRRGGENPLTNPATSHPHIYGASLRDKFRVVSRDESK</sequence>
<dbReference type="Proteomes" id="UP000499080">
    <property type="component" value="Unassembled WGS sequence"/>
</dbReference>
<proteinExistence type="predicted"/>
<protein>
    <submittedName>
        <fullName evidence="2">Uncharacterized protein</fullName>
    </submittedName>
</protein>
<keyword evidence="3" id="KW-1185">Reference proteome</keyword>
<organism evidence="2 3">
    <name type="scientific">Araneus ventricosus</name>
    <name type="common">Orbweaver spider</name>
    <name type="synonym">Epeira ventricosa</name>
    <dbReference type="NCBI Taxonomy" id="182803"/>
    <lineage>
        <taxon>Eukaryota</taxon>
        <taxon>Metazoa</taxon>
        <taxon>Ecdysozoa</taxon>
        <taxon>Arthropoda</taxon>
        <taxon>Chelicerata</taxon>
        <taxon>Arachnida</taxon>
        <taxon>Araneae</taxon>
        <taxon>Araneomorphae</taxon>
        <taxon>Entelegynae</taxon>
        <taxon>Araneoidea</taxon>
        <taxon>Araneidae</taxon>
        <taxon>Araneus</taxon>
    </lineage>
</organism>
<dbReference type="AlphaFoldDB" id="A0A4Y2BUQ6"/>
<accession>A0A4Y2BUQ6</accession>
<evidence type="ECO:0000256" key="1">
    <source>
        <dbReference type="SAM" id="MobiDB-lite"/>
    </source>
</evidence>
<dbReference type="EMBL" id="BGPR01000107">
    <property type="protein sequence ID" value="GBL95016.1"/>
    <property type="molecule type" value="Genomic_DNA"/>
</dbReference>
<reference evidence="2 3" key="1">
    <citation type="journal article" date="2019" name="Sci. Rep.">
        <title>Orb-weaving spider Araneus ventricosus genome elucidates the spidroin gene catalogue.</title>
        <authorList>
            <person name="Kono N."/>
            <person name="Nakamura H."/>
            <person name="Ohtoshi R."/>
            <person name="Moran D.A.P."/>
            <person name="Shinohara A."/>
            <person name="Yoshida Y."/>
            <person name="Fujiwara M."/>
            <person name="Mori M."/>
            <person name="Tomita M."/>
            <person name="Arakawa K."/>
        </authorList>
    </citation>
    <scope>NUCLEOTIDE SEQUENCE [LARGE SCALE GENOMIC DNA]</scope>
</reference>
<name>A0A4Y2BUQ6_ARAVE</name>
<evidence type="ECO:0000313" key="3">
    <source>
        <dbReference type="Proteomes" id="UP000499080"/>
    </source>
</evidence>
<feature type="region of interest" description="Disordered" evidence="1">
    <location>
        <begin position="35"/>
        <end position="66"/>
    </location>
</feature>
<evidence type="ECO:0000313" key="2">
    <source>
        <dbReference type="EMBL" id="GBL95016.1"/>
    </source>
</evidence>